<evidence type="ECO:0000313" key="6">
    <source>
        <dbReference type="Proteomes" id="UP000782519"/>
    </source>
</evidence>
<evidence type="ECO:0000313" key="5">
    <source>
        <dbReference type="EMBL" id="MBI5132652.1"/>
    </source>
</evidence>
<name>A0A933VY21_RHOPL</name>
<dbReference type="PROSITE" id="PS00571">
    <property type="entry name" value="AMIDASES"/>
    <property type="match status" value="1"/>
</dbReference>
<proteinExistence type="inferred from homology"/>
<organism evidence="5 6">
    <name type="scientific">Rhodopseudomonas palustris</name>
    <dbReference type="NCBI Taxonomy" id="1076"/>
    <lineage>
        <taxon>Bacteria</taxon>
        <taxon>Pseudomonadati</taxon>
        <taxon>Pseudomonadota</taxon>
        <taxon>Alphaproteobacteria</taxon>
        <taxon>Hyphomicrobiales</taxon>
        <taxon>Nitrobacteraceae</taxon>
        <taxon>Rhodopseudomonas</taxon>
    </lineage>
</organism>
<dbReference type="PANTHER" id="PTHR11895">
    <property type="entry name" value="TRANSAMIDASE"/>
    <property type="match status" value="1"/>
</dbReference>
<dbReference type="InterPro" id="IPR000120">
    <property type="entry name" value="Amidase"/>
</dbReference>
<dbReference type="SUPFAM" id="SSF75304">
    <property type="entry name" value="Amidase signature (AS) enzymes"/>
    <property type="match status" value="1"/>
</dbReference>
<dbReference type="EMBL" id="JACRJB010000068">
    <property type="protein sequence ID" value="MBI5132652.1"/>
    <property type="molecule type" value="Genomic_DNA"/>
</dbReference>
<comment type="similarity">
    <text evidence="2">Belongs to the amidase family.</text>
</comment>
<comment type="caution">
    <text evidence="5">The sequence shown here is derived from an EMBL/GenBank/DDBJ whole genome shotgun (WGS) entry which is preliminary data.</text>
</comment>
<protein>
    <recommendedName>
        <fullName evidence="3">Indoleacetamide hydrolase</fullName>
    </recommendedName>
</protein>
<dbReference type="Gene3D" id="3.90.1300.10">
    <property type="entry name" value="Amidase signature (AS) domain"/>
    <property type="match status" value="1"/>
</dbReference>
<dbReference type="GO" id="GO:0003824">
    <property type="term" value="F:catalytic activity"/>
    <property type="evidence" value="ECO:0007669"/>
    <property type="project" value="InterPro"/>
</dbReference>
<dbReference type="Pfam" id="PF01425">
    <property type="entry name" value="Amidase"/>
    <property type="match status" value="1"/>
</dbReference>
<comment type="function">
    <text evidence="1">Hydrolyzes indole-3-acetamide (IAM) into indole-3-acetic acid (IAA).</text>
</comment>
<feature type="domain" description="Amidase" evidence="4">
    <location>
        <begin position="33"/>
        <end position="455"/>
    </location>
</feature>
<dbReference type="InterPro" id="IPR020556">
    <property type="entry name" value="Amidase_CS"/>
</dbReference>
<dbReference type="Proteomes" id="UP000782519">
    <property type="component" value="Unassembled WGS sequence"/>
</dbReference>
<gene>
    <name evidence="5" type="ORF">HZA66_24705</name>
</gene>
<dbReference type="PANTHER" id="PTHR11895:SF7">
    <property type="entry name" value="GLUTAMYL-TRNA(GLN) AMIDOTRANSFERASE SUBUNIT A, MITOCHONDRIAL"/>
    <property type="match status" value="1"/>
</dbReference>
<reference evidence="5" key="1">
    <citation type="submission" date="2020-07" db="EMBL/GenBank/DDBJ databases">
        <title>Huge and variable diversity of episymbiotic CPR bacteria and DPANN archaea in groundwater ecosystems.</title>
        <authorList>
            <person name="He C.Y."/>
            <person name="Keren R."/>
            <person name="Whittaker M."/>
            <person name="Farag I.F."/>
            <person name="Doudna J."/>
            <person name="Cate J.H.D."/>
            <person name="Banfield J.F."/>
        </authorList>
    </citation>
    <scope>NUCLEOTIDE SEQUENCE</scope>
    <source>
        <strain evidence="5">NC_groundwater_1818_Pr3_B-0.1um_66_35</strain>
    </source>
</reference>
<evidence type="ECO:0000256" key="1">
    <source>
        <dbReference type="ARBA" id="ARBA00003871"/>
    </source>
</evidence>
<dbReference type="InterPro" id="IPR023631">
    <property type="entry name" value="Amidase_dom"/>
</dbReference>
<accession>A0A933VY21</accession>
<evidence type="ECO:0000259" key="4">
    <source>
        <dbReference type="Pfam" id="PF01425"/>
    </source>
</evidence>
<sequence length="485" mass="50798">MDAASLVAPVAIERLSVAQLHAAFRSGRLSPVEVASSLLRRLGHAQAAVNAFMSVDDGQTLAMARASEARWRAGTPRGALDGVPVTIKDLVAVADWPLLRGSQSRVGEPPPSADASSVARLREAGCVFIGKTTTPDSGSRITTASAVHGVTTNPYDQSRTPGGSSGGAGAALALGVGPIALGTDGAGSIRIPAAWCGVVGLKPSFGRVPSARFDIDMPFSVIGPMARSVDDAAYMLDALARPEKLDAFALAAPFRLDEAMRGDAVGLRVGVTMDFGNPTWPVDVEIAAQVRRAADALSDAGADVRRIELHWPVEPLKSFEVFWEALYAGALALMPEAQRLRMDPVVQDIAARGGRYSASDFLVAVNDRLAMTAAAHALFADVDVLIGPVMPCTAPAIAHNAPPGGIEGDWRWCPFTYLWNMTGQPAASVPFGVDRHGIPIGVQIVGAMGDDETVLRASRVLELNAPPRVEPELFDRLNGAAVGAR</sequence>
<evidence type="ECO:0000256" key="3">
    <source>
        <dbReference type="ARBA" id="ARBA00021874"/>
    </source>
</evidence>
<dbReference type="AlphaFoldDB" id="A0A933VY21"/>
<dbReference type="InterPro" id="IPR036928">
    <property type="entry name" value="AS_sf"/>
</dbReference>
<evidence type="ECO:0000256" key="2">
    <source>
        <dbReference type="ARBA" id="ARBA00009199"/>
    </source>
</evidence>